<dbReference type="EC" id="2.7.11.1" evidence="1"/>
<evidence type="ECO:0000259" key="17">
    <source>
        <dbReference type="PROSITE" id="PS51178"/>
    </source>
</evidence>
<feature type="domain" description="PASTA" evidence="17">
    <location>
        <begin position="423"/>
        <end position="490"/>
    </location>
</feature>
<feature type="transmembrane region" description="Helical" evidence="15">
    <location>
        <begin position="332"/>
        <end position="354"/>
    </location>
</feature>
<evidence type="ECO:0000256" key="6">
    <source>
        <dbReference type="ARBA" id="ARBA00022777"/>
    </source>
</evidence>
<evidence type="ECO:0000256" key="14">
    <source>
        <dbReference type="SAM" id="MobiDB-lite"/>
    </source>
</evidence>
<dbReference type="SMART" id="SM00740">
    <property type="entry name" value="PASTA"/>
    <property type="match status" value="3"/>
</dbReference>
<evidence type="ECO:0000256" key="8">
    <source>
        <dbReference type="ARBA" id="ARBA00022968"/>
    </source>
</evidence>
<proteinExistence type="predicted"/>
<dbReference type="PROSITE" id="PS00108">
    <property type="entry name" value="PROTEIN_KINASE_ST"/>
    <property type="match status" value="1"/>
</dbReference>
<evidence type="ECO:0000256" key="2">
    <source>
        <dbReference type="ARBA" id="ARBA00022527"/>
    </source>
</evidence>
<dbReference type="OrthoDB" id="9788659at2"/>
<accession>A0A3P5X6B9</accession>
<evidence type="ECO:0000256" key="10">
    <source>
        <dbReference type="ARBA" id="ARBA00048679"/>
    </source>
</evidence>
<evidence type="ECO:0000256" key="7">
    <source>
        <dbReference type="ARBA" id="ARBA00022840"/>
    </source>
</evidence>
<comment type="catalytic activity">
    <reaction evidence="10">
        <text>L-seryl-[protein] + ATP = O-phospho-L-seryl-[protein] + ADP + H(+)</text>
        <dbReference type="Rhea" id="RHEA:17989"/>
        <dbReference type="Rhea" id="RHEA-COMP:9863"/>
        <dbReference type="Rhea" id="RHEA-COMP:11604"/>
        <dbReference type="ChEBI" id="CHEBI:15378"/>
        <dbReference type="ChEBI" id="CHEBI:29999"/>
        <dbReference type="ChEBI" id="CHEBI:30616"/>
        <dbReference type="ChEBI" id="CHEBI:83421"/>
        <dbReference type="ChEBI" id="CHEBI:456216"/>
        <dbReference type="EC" id="2.7.11.1"/>
    </reaction>
</comment>
<keyword evidence="19" id="KW-1185">Reference proteome</keyword>
<dbReference type="FunFam" id="1.10.510.10:FF:000021">
    <property type="entry name" value="Serine/threonine protein kinase"/>
    <property type="match status" value="1"/>
</dbReference>
<dbReference type="SMART" id="SM00220">
    <property type="entry name" value="S_TKc"/>
    <property type="match status" value="1"/>
</dbReference>
<keyword evidence="15" id="KW-0812">Transmembrane</keyword>
<keyword evidence="7 13" id="KW-0067">ATP-binding</keyword>
<feature type="binding site" evidence="13">
    <location>
        <position position="39"/>
    </location>
    <ligand>
        <name>ATP</name>
        <dbReference type="ChEBI" id="CHEBI:30616"/>
    </ligand>
</feature>
<dbReference type="PROSITE" id="PS50011">
    <property type="entry name" value="PROTEIN_KINASE_DOM"/>
    <property type="match status" value="1"/>
</dbReference>
<evidence type="ECO:0000256" key="13">
    <source>
        <dbReference type="PROSITE-ProRule" id="PRU10141"/>
    </source>
</evidence>
<dbReference type="InterPro" id="IPR000719">
    <property type="entry name" value="Prot_kinase_dom"/>
</dbReference>
<name>A0A3P5X6B9_9BACL</name>
<dbReference type="CDD" id="cd14014">
    <property type="entry name" value="STKc_PknB_like"/>
    <property type="match status" value="1"/>
</dbReference>
<keyword evidence="2" id="KW-0723">Serine/threonine-protein kinase</keyword>
<dbReference type="GO" id="GO:0071224">
    <property type="term" value="P:cellular response to peptidoglycan"/>
    <property type="evidence" value="ECO:0007669"/>
    <property type="project" value="UniProtKB-ARBA"/>
</dbReference>
<gene>
    <name evidence="18" type="primary">prkC_1</name>
    <name evidence="18" type="ORF">FILTAD_02355</name>
</gene>
<keyword evidence="5 13" id="KW-0547">Nucleotide-binding</keyword>
<reference evidence="18 19" key="1">
    <citation type="submission" date="2018-11" db="EMBL/GenBank/DDBJ databases">
        <authorList>
            <person name="Criscuolo A."/>
        </authorList>
    </citation>
    <scope>NUCLEOTIDE SEQUENCE [LARGE SCALE GENOMIC DNA]</scope>
    <source>
        <strain evidence="18">ATB-66</strain>
    </source>
</reference>
<feature type="domain" description="PASTA" evidence="17">
    <location>
        <begin position="355"/>
        <end position="422"/>
    </location>
</feature>
<dbReference type="PANTHER" id="PTHR43289">
    <property type="entry name" value="MITOGEN-ACTIVATED PROTEIN KINASE KINASE KINASE 20-RELATED"/>
    <property type="match status" value="1"/>
</dbReference>
<dbReference type="NCBIfam" id="NF033483">
    <property type="entry name" value="PknB_PASTA_kin"/>
    <property type="match status" value="1"/>
</dbReference>
<organism evidence="18 19">
    <name type="scientific">Filibacter tadaridae</name>
    <dbReference type="NCBI Taxonomy" id="2483811"/>
    <lineage>
        <taxon>Bacteria</taxon>
        <taxon>Bacillati</taxon>
        <taxon>Bacillota</taxon>
        <taxon>Bacilli</taxon>
        <taxon>Bacillales</taxon>
        <taxon>Caryophanaceae</taxon>
        <taxon>Filibacter</taxon>
    </lineage>
</organism>
<dbReference type="GO" id="GO:0005524">
    <property type="term" value="F:ATP binding"/>
    <property type="evidence" value="ECO:0007669"/>
    <property type="project" value="UniProtKB-UniRule"/>
</dbReference>
<dbReference type="Pfam" id="PF00069">
    <property type="entry name" value="Pkinase"/>
    <property type="match status" value="1"/>
</dbReference>
<feature type="domain" description="PASTA" evidence="17">
    <location>
        <begin position="491"/>
        <end position="558"/>
    </location>
</feature>
<keyword evidence="4 18" id="KW-0808">Transferase</keyword>
<dbReference type="GO" id="GO:0007165">
    <property type="term" value="P:signal transduction"/>
    <property type="evidence" value="ECO:0007669"/>
    <property type="project" value="UniProtKB-ARBA"/>
</dbReference>
<keyword evidence="15" id="KW-0472">Membrane</keyword>
<evidence type="ECO:0000256" key="11">
    <source>
        <dbReference type="ARBA" id="ARBA00060432"/>
    </source>
</evidence>
<comment type="subcellular location">
    <subcellularLocation>
        <location evidence="11">Spore membrane</location>
        <topology evidence="11">Single-pass type II membrane protein</topology>
    </subcellularLocation>
</comment>
<evidence type="ECO:0000313" key="18">
    <source>
        <dbReference type="EMBL" id="VDC29803.1"/>
    </source>
</evidence>
<dbReference type="GO" id="GO:0106310">
    <property type="term" value="F:protein serine kinase activity"/>
    <property type="evidence" value="ECO:0007669"/>
    <property type="project" value="RHEA"/>
</dbReference>
<dbReference type="AlphaFoldDB" id="A0A3P5X6B9"/>
<keyword evidence="8" id="KW-0735">Signal-anchor</keyword>
<dbReference type="GO" id="GO:0004674">
    <property type="term" value="F:protein serine/threonine kinase activity"/>
    <property type="evidence" value="ECO:0007669"/>
    <property type="project" value="UniProtKB-KW"/>
</dbReference>
<sequence>MIGKRIGGRYEILGNIGDGGMSKVYLAHDVILNRDVAVKVLNYDFANEENLKRRFQREALSATSLTHPHIVDIFDVGEEAETLYLVMEYIEGQTLKKFIHTNGPLSPEKALPIMQQLVSAISNAHHNGIIHRDIKPQNILMDSAGDVKITDFGIAMALNSSDHTKTNSIIGTVHYLSPEQARGGMATKKSDIYSLGIVFYELLTGQLPFSAETAVAIALKHLQEEIPSIKAFIPSIPQSVENVILKATTKDPNYRYQSADEMYDDLLTVLTPERARESRFTVPFDDDRTRAIPVVTEPFKFDEIDSTKKIIPIVPDMPPAPVPVKKRKKWPIITGVIAGVVILFLMFLLMPSFLGPKKAEIPNVIGMEETEAISELEEIGFKVKERTEQPSDEYELGEIIRTIPEAGKKREVGSSVILYVSTGKETTEMADYTNRDYTQVTGFLDSFGFKSIKPNKIFSDEAAGTILKQDPEPGTEVIPGETDLLFTVSKGRDVRILGNLSGYSEDEVKEYAETSGFDITFAKKAYSENVPENHVISQEPKAGAELVKGGKVKVVLSKGKEEKPVKLLIQTVTIKYEPQEVIEPNPNPNPDDDDENGYWEQPDLAPIPQTIRIYVQDKKNTMADYIDEFTITEDKVYRIPIELEEGQHGAYKITRDSKIIMERQVNYSDSQ</sequence>
<dbReference type="GO" id="GO:0009847">
    <property type="term" value="P:spore germination"/>
    <property type="evidence" value="ECO:0007669"/>
    <property type="project" value="UniProtKB-ARBA"/>
</dbReference>
<dbReference type="InterPro" id="IPR008271">
    <property type="entry name" value="Ser/Thr_kinase_AS"/>
</dbReference>
<dbReference type="Gene3D" id="1.10.510.10">
    <property type="entry name" value="Transferase(Phosphotransferase) domain 1"/>
    <property type="match status" value="1"/>
</dbReference>
<feature type="domain" description="Protein kinase" evidence="16">
    <location>
        <begin position="10"/>
        <end position="267"/>
    </location>
</feature>
<dbReference type="Pfam" id="PF03793">
    <property type="entry name" value="PASTA"/>
    <property type="match status" value="3"/>
</dbReference>
<evidence type="ECO:0000256" key="5">
    <source>
        <dbReference type="ARBA" id="ARBA00022741"/>
    </source>
</evidence>
<evidence type="ECO:0000256" key="15">
    <source>
        <dbReference type="SAM" id="Phobius"/>
    </source>
</evidence>
<dbReference type="EMBL" id="UXAV01000042">
    <property type="protein sequence ID" value="VDC29803.1"/>
    <property type="molecule type" value="Genomic_DNA"/>
</dbReference>
<comment type="catalytic activity">
    <reaction evidence="9">
        <text>L-threonyl-[protein] + ATP = O-phospho-L-threonyl-[protein] + ADP + H(+)</text>
        <dbReference type="Rhea" id="RHEA:46608"/>
        <dbReference type="Rhea" id="RHEA-COMP:11060"/>
        <dbReference type="Rhea" id="RHEA-COMP:11605"/>
        <dbReference type="ChEBI" id="CHEBI:15378"/>
        <dbReference type="ChEBI" id="CHEBI:30013"/>
        <dbReference type="ChEBI" id="CHEBI:30616"/>
        <dbReference type="ChEBI" id="CHEBI:61977"/>
        <dbReference type="ChEBI" id="CHEBI:456216"/>
        <dbReference type="EC" id="2.7.11.1"/>
    </reaction>
</comment>
<dbReference type="Pfam" id="PF21160">
    <property type="entry name" value="PrkC-like_PASTA-like"/>
    <property type="match status" value="1"/>
</dbReference>
<dbReference type="PROSITE" id="PS51178">
    <property type="entry name" value="PASTA"/>
    <property type="match status" value="3"/>
</dbReference>
<protein>
    <recommendedName>
        <fullName evidence="12">Serine/threonine-protein kinase PrkC</fullName>
        <ecNumber evidence="1">2.7.11.1</ecNumber>
    </recommendedName>
</protein>
<evidence type="ECO:0000256" key="4">
    <source>
        <dbReference type="ARBA" id="ARBA00022679"/>
    </source>
</evidence>
<dbReference type="Gene3D" id="3.30.10.20">
    <property type="match status" value="3"/>
</dbReference>
<dbReference type="Gene3D" id="2.60.40.2560">
    <property type="match status" value="1"/>
</dbReference>
<dbReference type="Proteomes" id="UP000270468">
    <property type="component" value="Unassembled WGS sequence"/>
</dbReference>
<evidence type="ECO:0000256" key="1">
    <source>
        <dbReference type="ARBA" id="ARBA00012513"/>
    </source>
</evidence>
<evidence type="ECO:0000313" key="19">
    <source>
        <dbReference type="Proteomes" id="UP000270468"/>
    </source>
</evidence>
<keyword evidence="6 18" id="KW-0418">Kinase</keyword>
<dbReference type="RefSeq" id="WP_124070966.1">
    <property type="nucleotide sequence ID" value="NZ_CBCRXF010000001.1"/>
</dbReference>
<keyword evidence="3" id="KW-0309">Germination</keyword>
<dbReference type="Gene3D" id="3.30.200.20">
    <property type="entry name" value="Phosphorylase Kinase, domain 1"/>
    <property type="match status" value="1"/>
</dbReference>
<dbReference type="InterPro" id="IPR017441">
    <property type="entry name" value="Protein_kinase_ATP_BS"/>
</dbReference>
<dbReference type="InterPro" id="IPR005543">
    <property type="entry name" value="PASTA_dom"/>
</dbReference>
<keyword evidence="15" id="KW-1133">Transmembrane helix</keyword>
<evidence type="ECO:0000256" key="12">
    <source>
        <dbReference type="ARBA" id="ARBA00070041"/>
    </source>
</evidence>
<evidence type="ECO:0000256" key="9">
    <source>
        <dbReference type="ARBA" id="ARBA00047899"/>
    </source>
</evidence>
<evidence type="ECO:0000256" key="3">
    <source>
        <dbReference type="ARBA" id="ARBA00022544"/>
    </source>
</evidence>
<dbReference type="PROSITE" id="PS00107">
    <property type="entry name" value="PROTEIN_KINASE_ATP"/>
    <property type="match status" value="1"/>
</dbReference>
<dbReference type="InterPro" id="IPR011009">
    <property type="entry name" value="Kinase-like_dom_sf"/>
</dbReference>
<feature type="region of interest" description="Disordered" evidence="14">
    <location>
        <begin position="579"/>
        <end position="602"/>
    </location>
</feature>
<dbReference type="SUPFAM" id="SSF56112">
    <property type="entry name" value="Protein kinase-like (PK-like)"/>
    <property type="match status" value="1"/>
</dbReference>
<dbReference type="FunFam" id="3.30.200.20:FF:000035">
    <property type="entry name" value="Serine/threonine protein kinase Stk1"/>
    <property type="match status" value="1"/>
</dbReference>
<dbReference type="PANTHER" id="PTHR43289:SF34">
    <property type="entry name" value="SERINE_THREONINE-PROTEIN KINASE YBDM-RELATED"/>
    <property type="match status" value="1"/>
</dbReference>
<dbReference type="CDD" id="cd06577">
    <property type="entry name" value="PASTA_pknB"/>
    <property type="match status" value="3"/>
</dbReference>
<evidence type="ECO:0000259" key="16">
    <source>
        <dbReference type="PROSITE" id="PS50011"/>
    </source>
</evidence>